<comment type="caution">
    <text evidence="2">The sequence shown here is derived from an EMBL/GenBank/DDBJ whole genome shotgun (WGS) entry which is preliminary data.</text>
</comment>
<dbReference type="Gene3D" id="3.40.50.300">
    <property type="entry name" value="P-loop containing nucleotide triphosphate hydrolases"/>
    <property type="match status" value="1"/>
</dbReference>
<dbReference type="Gene3D" id="3.40.1360.10">
    <property type="match status" value="1"/>
</dbReference>
<dbReference type="EMBL" id="WTYP01000002">
    <property type="protein sequence ID" value="MXP48435.1"/>
    <property type="molecule type" value="Genomic_DNA"/>
</dbReference>
<organism evidence="2 3">
    <name type="scientific">Pontixanthobacter luteolus</name>
    <dbReference type="NCBI Taxonomy" id="295089"/>
    <lineage>
        <taxon>Bacteria</taxon>
        <taxon>Pseudomonadati</taxon>
        <taxon>Pseudomonadota</taxon>
        <taxon>Alphaproteobacteria</taxon>
        <taxon>Sphingomonadales</taxon>
        <taxon>Erythrobacteraceae</taxon>
        <taxon>Pontixanthobacter</taxon>
    </lineage>
</organism>
<dbReference type="CDD" id="cd01029">
    <property type="entry name" value="TOPRIM_primases"/>
    <property type="match status" value="1"/>
</dbReference>
<dbReference type="Proteomes" id="UP000471435">
    <property type="component" value="Unassembled WGS sequence"/>
</dbReference>
<feature type="region of interest" description="Disordered" evidence="1">
    <location>
        <begin position="1"/>
        <end position="20"/>
    </location>
</feature>
<dbReference type="RefSeq" id="WP_160731620.1">
    <property type="nucleotide sequence ID" value="NZ_WTYP01000002.1"/>
</dbReference>
<gene>
    <name evidence="2" type="ORF">GRI43_13660</name>
</gene>
<sequence length="607" mass="66438">MTGRVEGSWSEGDPDKPQWDRDTALEAEYHYHHEDGRYAYSILKGRRFDGDKAFLTGRRFAGALDMLKLSQQENPEAFYRHAGLERFEIGKGDEPALLYRLPELIAAASERPDEWVFLCEGEKDVETLLDLDLIATTNFGGASKWQPSFNRYFADRNVCVLLDRDPVGAKRGPKLAARLRKGARRVVMLSLVGLRQKEDVTDWLEEGRTKGDLLKAVEAVAARGSGSSPADGDANAPRVDSEREKPEISLTSAGSLSGAAPGQREFIVAKAVPAGLVTMFTAPGGAGKSHIALYLSTCVALGSRAYGLSTTQATSIYITAEDDDAENTRRLIGAANAANASLERIGDNLFLCSLVALRDKGLVRVDLQTNKIVVLPLFEVIRQHILDTGARFVVLDNVAHFFEGNENIRAHVAGFIGLLNSLALETGAAIILISHPNKAGDSYSGSTAFQNQVRSHIHLDTVEGDPDARRLRLAKANYARMEEPLDLRWHRGAFRLEAEIPAGENSATARERHEDQRFLECLAARNADHRPVSKHVQAGSSFAPKAFALMPNADGITVEHFRAAMERLLATGIIEQVELDYPKPGSPGHKADGLAQIRQVEVSDEPF</sequence>
<evidence type="ECO:0000313" key="2">
    <source>
        <dbReference type="EMBL" id="MXP48435.1"/>
    </source>
</evidence>
<dbReference type="InterPro" id="IPR034154">
    <property type="entry name" value="TOPRIM_DnaG/twinkle"/>
</dbReference>
<reference evidence="2 3" key="1">
    <citation type="submission" date="2019-12" db="EMBL/GenBank/DDBJ databases">
        <title>Genomic-based taxomic classification of the family Erythrobacteraceae.</title>
        <authorList>
            <person name="Xu L."/>
        </authorList>
    </citation>
    <scope>NUCLEOTIDE SEQUENCE [LARGE SCALE GENOMIC DNA]</scope>
    <source>
        <strain evidence="2 3">SW-109</strain>
    </source>
</reference>
<dbReference type="AlphaFoldDB" id="A0A6I4V3X8"/>
<name>A0A6I4V3X8_9SPHN</name>
<protein>
    <submittedName>
        <fullName evidence="2">AAA family ATPase</fullName>
    </submittedName>
</protein>
<dbReference type="Pfam" id="PF13481">
    <property type="entry name" value="AAA_25"/>
    <property type="match status" value="1"/>
</dbReference>
<accession>A0A6I4V3X8</accession>
<feature type="region of interest" description="Disordered" evidence="1">
    <location>
        <begin position="222"/>
        <end position="256"/>
    </location>
</feature>
<dbReference type="InterPro" id="IPR027417">
    <property type="entry name" value="P-loop_NTPase"/>
</dbReference>
<dbReference type="SUPFAM" id="SSF52540">
    <property type="entry name" value="P-loop containing nucleoside triphosphate hydrolases"/>
    <property type="match status" value="1"/>
</dbReference>
<evidence type="ECO:0000313" key="3">
    <source>
        <dbReference type="Proteomes" id="UP000471435"/>
    </source>
</evidence>
<dbReference type="OrthoDB" id="1496333at2"/>
<proteinExistence type="predicted"/>
<keyword evidence="3" id="KW-1185">Reference proteome</keyword>
<evidence type="ECO:0000256" key="1">
    <source>
        <dbReference type="SAM" id="MobiDB-lite"/>
    </source>
</evidence>